<sequence>MSHHYSYLCTDITTLLVHGCFGSSSIRSSWKASRKRDASSNSWAKCVTANSRESSATSSAEHTKGGWGSGFIPIAKYGTEFHKGSRKGKSGKVVRLVYSGLALGLHYSMVSVLMCCSRVELGFDIRLSSLDLLIVIVSLLPGSGVELGFEVLWAVLLSCGTLNDLIWSDAGDAGVMRGKSGLICVICCYLWLCTFEFETRRASYYWLLVALSLYQPYVWEYSRLNVTNTVMSKRKLNRLVKEKRVDGWDDPRLMTLSGLRRRGVTSTSINAFVQGIGITRRYSNMYSFIMPASCLNTMYMFIGFN</sequence>
<protein>
    <submittedName>
        <fullName evidence="1">Uncharacterized protein</fullName>
    </submittedName>
</protein>
<comment type="caution">
    <text evidence="1">The sequence shown here is derived from an EMBL/GenBank/DDBJ whole genome shotgun (WGS) entry which is preliminary data.</text>
</comment>
<dbReference type="EMBL" id="CM045771">
    <property type="protein sequence ID" value="KAI7987715.1"/>
    <property type="molecule type" value="Genomic_DNA"/>
</dbReference>
<proteinExistence type="predicted"/>
<dbReference type="Proteomes" id="UP001060215">
    <property type="component" value="Chromosome 14"/>
</dbReference>
<organism evidence="1 2">
    <name type="scientific">Camellia lanceoleosa</name>
    <dbReference type="NCBI Taxonomy" id="1840588"/>
    <lineage>
        <taxon>Eukaryota</taxon>
        <taxon>Viridiplantae</taxon>
        <taxon>Streptophyta</taxon>
        <taxon>Embryophyta</taxon>
        <taxon>Tracheophyta</taxon>
        <taxon>Spermatophyta</taxon>
        <taxon>Magnoliopsida</taxon>
        <taxon>eudicotyledons</taxon>
        <taxon>Gunneridae</taxon>
        <taxon>Pentapetalae</taxon>
        <taxon>asterids</taxon>
        <taxon>Ericales</taxon>
        <taxon>Theaceae</taxon>
        <taxon>Camellia</taxon>
    </lineage>
</organism>
<evidence type="ECO:0000313" key="1">
    <source>
        <dbReference type="EMBL" id="KAI7987715.1"/>
    </source>
</evidence>
<name>A0ACC0FHE0_9ERIC</name>
<keyword evidence="2" id="KW-1185">Reference proteome</keyword>
<reference evidence="1 2" key="1">
    <citation type="journal article" date="2022" name="Plant J.">
        <title>Chromosome-level genome of Camellia lanceoleosa provides a valuable resource for understanding genome evolution and self-incompatibility.</title>
        <authorList>
            <person name="Gong W."/>
            <person name="Xiao S."/>
            <person name="Wang L."/>
            <person name="Liao Z."/>
            <person name="Chang Y."/>
            <person name="Mo W."/>
            <person name="Hu G."/>
            <person name="Li W."/>
            <person name="Zhao G."/>
            <person name="Zhu H."/>
            <person name="Hu X."/>
            <person name="Ji K."/>
            <person name="Xiang X."/>
            <person name="Song Q."/>
            <person name="Yuan D."/>
            <person name="Jin S."/>
            <person name="Zhang L."/>
        </authorList>
    </citation>
    <scope>NUCLEOTIDE SEQUENCE [LARGE SCALE GENOMIC DNA]</scope>
    <source>
        <strain evidence="1">SQ_2022a</strain>
    </source>
</reference>
<evidence type="ECO:0000313" key="2">
    <source>
        <dbReference type="Proteomes" id="UP001060215"/>
    </source>
</evidence>
<accession>A0ACC0FHE0</accession>
<gene>
    <name evidence="1" type="ORF">LOK49_LG13G00316</name>
</gene>